<dbReference type="InterPro" id="IPR037219">
    <property type="entry name" value="Peptidase_M41-like"/>
</dbReference>
<evidence type="ECO:0000256" key="21">
    <source>
        <dbReference type="SAM" id="MobiDB-lite"/>
    </source>
</evidence>
<dbReference type="EMBL" id="CAJNOK010000057">
    <property type="protein sequence ID" value="CAF0725950.1"/>
    <property type="molecule type" value="Genomic_DNA"/>
</dbReference>
<dbReference type="PANTHER" id="PTHR23076">
    <property type="entry name" value="METALLOPROTEASE M41 FTSH"/>
    <property type="match status" value="1"/>
</dbReference>
<dbReference type="Gene3D" id="3.30.930.10">
    <property type="entry name" value="Bira Bifunctional Protein, Domain 2"/>
    <property type="match status" value="1"/>
</dbReference>
<keyword evidence="8" id="KW-0645">Protease</keyword>
<feature type="domain" description="Aminoacyl-transfer RNA synthetases class-II family profile" evidence="22">
    <location>
        <begin position="651"/>
        <end position="798"/>
    </location>
</feature>
<keyword evidence="7" id="KW-0436">Ligase</keyword>
<dbReference type="FunFam" id="1.10.8.60:FF:000001">
    <property type="entry name" value="ATP-dependent zinc metalloprotease FtsH"/>
    <property type="match status" value="1"/>
</dbReference>
<organism evidence="24 25">
    <name type="scientific">Didymodactylos carnosus</name>
    <dbReference type="NCBI Taxonomy" id="1234261"/>
    <lineage>
        <taxon>Eukaryota</taxon>
        <taxon>Metazoa</taxon>
        <taxon>Spiralia</taxon>
        <taxon>Gnathifera</taxon>
        <taxon>Rotifera</taxon>
        <taxon>Eurotatoria</taxon>
        <taxon>Bdelloidea</taxon>
        <taxon>Philodinida</taxon>
        <taxon>Philodinidae</taxon>
        <taxon>Didymodactylos</taxon>
    </lineage>
</organism>
<dbReference type="InterPro" id="IPR027417">
    <property type="entry name" value="P-loop_NTPase"/>
</dbReference>
<dbReference type="SUPFAM" id="SSF52540">
    <property type="entry name" value="P-loop containing nucleoside triphosphate hydrolases"/>
    <property type="match status" value="1"/>
</dbReference>
<keyword evidence="16" id="KW-0482">Metalloprotease</keyword>
<comment type="similarity">
    <text evidence="4">In the N-terminal section; belongs to the AAA ATPase family.</text>
</comment>
<dbReference type="InterPro" id="IPR010978">
    <property type="entry name" value="tRNA-bd_arm"/>
</dbReference>
<dbReference type="GO" id="GO:0004176">
    <property type="term" value="F:ATP-dependent peptidase activity"/>
    <property type="evidence" value="ECO:0007669"/>
    <property type="project" value="InterPro"/>
</dbReference>
<evidence type="ECO:0000256" key="15">
    <source>
        <dbReference type="ARBA" id="ARBA00022989"/>
    </source>
</evidence>
<keyword evidence="15" id="KW-1133">Transmembrane helix</keyword>
<evidence type="ECO:0000256" key="5">
    <source>
        <dbReference type="ARBA" id="ARBA00010728"/>
    </source>
</evidence>
<dbReference type="Pfam" id="PF17862">
    <property type="entry name" value="AAA_lid_3"/>
    <property type="match status" value="1"/>
</dbReference>
<evidence type="ECO:0000256" key="19">
    <source>
        <dbReference type="ARBA" id="ARBA00031113"/>
    </source>
</evidence>
<evidence type="ECO:0000256" key="9">
    <source>
        <dbReference type="ARBA" id="ARBA00022692"/>
    </source>
</evidence>
<feature type="compositionally biased region" description="Basic and acidic residues" evidence="21">
    <location>
        <begin position="502"/>
        <end position="513"/>
    </location>
</feature>
<keyword evidence="14" id="KW-0067">ATP-binding</keyword>
<evidence type="ECO:0000313" key="24">
    <source>
        <dbReference type="EMBL" id="CAF3499396.1"/>
    </source>
</evidence>
<dbReference type="SUPFAM" id="SSF46589">
    <property type="entry name" value="tRNA-binding arm"/>
    <property type="match status" value="1"/>
</dbReference>
<accession>A0A8S2GDJ3</accession>
<dbReference type="NCBIfam" id="TIGR01241">
    <property type="entry name" value="FtsH_fam"/>
    <property type="match status" value="1"/>
</dbReference>
<dbReference type="InterPro" id="IPR041569">
    <property type="entry name" value="AAA_lid_3"/>
</dbReference>
<dbReference type="Proteomes" id="UP000682733">
    <property type="component" value="Unassembled WGS sequence"/>
</dbReference>
<dbReference type="InterPro" id="IPR002317">
    <property type="entry name" value="Ser-tRNA-ligase_type_1"/>
</dbReference>
<comment type="subcellular location">
    <subcellularLocation>
        <location evidence="2">Membrane</location>
    </subcellularLocation>
</comment>
<dbReference type="InterPro" id="IPR000642">
    <property type="entry name" value="Peptidase_M41"/>
</dbReference>
<evidence type="ECO:0000313" key="23">
    <source>
        <dbReference type="EMBL" id="CAF0725950.1"/>
    </source>
</evidence>
<keyword evidence="11" id="KW-0547">Nucleotide-binding</keyword>
<dbReference type="Pfam" id="PF02403">
    <property type="entry name" value="Seryl_tRNA_N"/>
    <property type="match status" value="1"/>
</dbReference>
<keyword evidence="17" id="KW-0472">Membrane</keyword>
<keyword evidence="12" id="KW-0378">Hydrolase</keyword>
<dbReference type="GO" id="GO:0046872">
    <property type="term" value="F:metal ion binding"/>
    <property type="evidence" value="ECO:0007669"/>
    <property type="project" value="UniProtKB-KW"/>
</dbReference>
<feature type="region of interest" description="Disordered" evidence="21">
    <location>
        <begin position="502"/>
        <end position="557"/>
    </location>
</feature>
<keyword evidence="10" id="KW-0479">Metal-binding</keyword>
<dbReference type="InterPro" id="IPR005936">
    <property type="entry name" value="FtsH"/>
</dbReference>
<dbReference type="GO" id="GO:0005524">
    <property type="term" value="F:ATP binding"/>
    <property type="evidence" value="ECO:0007669"/>
    <property type="project" value="UniProtKB-KW"/>
</dbReference>
<dbReference type="InterPro" id="IPR002314">
    <property type="entry name" value="aa-tRNA-synt_IIb"/>
</dbReference>
<dbReference type="FunFam" id="1.20.58.760:FF:000001">
    <property type="entry name" value="ATP-dependent zinc metalloprotease FtsH"/>
    <property type="match status" value="1"/>
</dbReference>
<comment type="similarity">
    <text evidence="3">In the C-terminal section; belongs to the peptidase M41 family.</text>
</comment>
<evidence type="ECO:0000256" key="7">
    <source>
        <dbReference type="ARBA" id="ARBA00022598"/>
    </source>
</evidence>
<protein>
    <recommendedName>
        <fullName evidence="6">serine--tRNA ligase</fullName>
        <ecNumber evidence="6">6.1.1.11</ecNumber>
    </recommendedName>
    <alternativeName>
        <fullName evidence="19">Seryl-tRNA synthetase</fullName>
    </alternativeName>
</protein>
<dbReference type="SMART" id="SM00382">
    <property type="entry name" value="AAA"/>
    <property type="match status" value="1"/>
</dbReference>
<dbReference type="EC" id="6.1.1.11" evidence="6"/>
<dbReference type="GO" id="GO:0004222">
    <property type="term" value="F:metalloendopeptidase activity"/>
    <property type="evidence" value="ECO:0007669"/>
    <property type="project" value="InterPro"/>
</dbReference>
<dbReference type="InterPro" id="IPR003960">
    <property type="entry name" value="ATPase_AAA_CS"/>
</dbReference>
<evidence type="ECO:0000256" key="11">
    <source>
        <dbReference type="ARBA" id="ARBA00022741"/>
    </source>
</evidence>
<evidence type="ECO:0000256" key="20">
    <source>
        <dbReference type="SAM" id="Coils"/>
    </source>
</evidence>
<dbReference type="Pfam" id="PF01434">
    <property type="entry name" value="Peptidase_M41"/>
    <property type="match status" value="1"/>
</dbReference>
<sequence>MFLRARRAQSGDGEGGGGGLFDPTMGMGRSLAKPAKSQVKFINIAGIEEEKEELIEIVDYLKRPAKYASMGARTPRGVILYGPPGTGKTLLAKAVAGEAGVPFLQVSGSAFEEMLVGVGAKRVRDMFAKAKKSAPCIIFIDEIDTVGSKRGKNEIGSSSVSDQTLNQLLSEMDGFETTQGVIVMAATNRIDVLDEALLRPGRFDRHIQVSLPDIRERTAILKLHAANKNVSSRVNLEDIARRTPGFSGAQLENVLNEATLLAVRAEKTVISLEEIDEAIDRVMSGPAKKLRVITPEEKRQVAFHEAGHAIVGLYMPGADVVQKITIIPRGQAGGYTLMTPEKQDMNIQKKSDIISNITTLLGGRASEELEYGADKVSTGAANDLYKLTMYARAMVTQLGMTDLGMTQFVPSEGSVNPYAARLFSDQTAARIDDEIEKIIQKQFIVAKQIIKTHREELVLIVETLLILETIVKEQIDYIHAKKLLPAEALAKRDAALAAEARLQREAEEKKETTLEPETSDSTSQAQVEASTAAKPPIKRKATRKVTPEDEPSHQARFADPAQLTTIIELDQKVRNLMNSTQLAAARSNQLAELIASAFKNKLIEESNLLKKEATEIKAREKSDLLQLAQLEEKLNLLLLEVPNLLDSSVPLELRVPELVRASALVNTGQLPKFSADLFKVEATDLYLSPTAEVQLTNYVADSILISNQLPLRLTASSHCFRAEAGSAGRDIRGTIRMHQFSKVEMVSIVKPEESIAELERMTRQAESLLEQLKLPYRRVLLCSGDTGFGSAKTYDLEV</sequence>
<evidence type="ECO:0000256" key="17">
    <source>
        <dbReference type="ARBA" id="ARBA00023136"/>
    </source>
</evidence>
<keyword evidence="13" id="KW-0862">Zinc</keyword>
<dbReference type="CDD" id="cd19501">
    <property type="entry name" value="RecA-like_FtsH"/>
    <property type="match status" value="1"/>
</dbReference>
<dbReference type="PROSITE" id="PS00674">
    <property type="entry name" value="AAA"/>
    <property type="match status" value="1"/>
</dbReference>
<evidence type="ECO:0000256" key="13">
    <source>
        <dbReference type="ARBA" id="ARBA00022833"/>
    </source>
</evidence>
<evidence type="ECO:0000256" key="1">
    <source>
        <dbReference type="ARBA" id="ARBA00001947"/>
    </source>
</evidence>
<evidence type="ECO:0000256" key="14">
    <source>
        <dbReference type="ARBA" id="ARBA00022840"/>
    </source>
</evidence>
<evidence type="ECO:0000256" key="3">
    <source>
        <dbReference type="ARBA" id="ARBA00010044"/>
    </source>
</evidence>
<dbReference type="GO" id="GO:0016887">
    <property type="term" value="F:ATP hydrolysis activity"/>
    <property type="evidence" value="ECO:0007669"/>
    <property type="project" value="InterPro"/>
</dbReference>
<comment type="cofactor">
    <cofactor evidence="1">
        <name>Zn(2+)</name>
        <dbReference type="ChEBI" id="CHEBI:29105"/>
    </cofactor>
</comment>
<dbReference type="Pfam" id="PF00587">
    <property type="entry name" value="tRNA-synt_2b"/>
    <property type="match status" value="1"/>
</dbReference>
<dbReference type="SUPFAM" id="SSF55681">
    <property type="entry name" value="Class II aaRS and biotin synthetases"/>
    <property type="match status" value="1"/>
</dbReference>
<keyword evidence="20" id="KW-0175">Coiled coil</keyword>
<dbReference type="InterPro" id="IPR003959">
    <property type="entry name" value="ATPase_AAA_core"/>
</dbReference>
<evidence type="ECO:0000256" key="6">
    <source>
        <dbReference type="ARBA" id="ARBA00012840"/>
    </source>
</evidence>
<dbReference type="AlphaFoldDB" id="A0A8S2GDJ3"/>
<dbReference type="GO" id="GO:0004828">
    <property type="term" value="F:serine-tRNA ligase activity"/>
    <property type="evidence" value="ECO:0007669"/>
    <property type="project" value="UniProtKB-EC"/>
</dbReference>
<proteinExistence type="inferred from homology"/>
<dbReference type="FunFam" id="3.40.50.300:FF:000001">
    <property type="entry name" value="ATP-dependent zinc metalloprotease FtsH"/>
    <property type="match status" value="1"/>
</dbReference>
<evidence type="ECO:0000256" key="18">
    <source>
        <dbReference type="ARBA" id="ARBA00023146"/>
    </source>
</evidence>
<dbReference type="Gene3D" id="1.10.8.60">
    <property type="match status" value="1"/>
</dbReference>
<dbReference type="EMBL" id="CAJOBA010000057">
    <property type="protein sequence ID" value="CAF3499396.1"/>
    <property type="molecule type" value="Genomic_DNA"/>
</dbReference>
<comment type="similarity">
    <text evidence="5">Belongs to the class-II aminoacyl-tRNA synthetase family. Type-1 seryl-tRNA synthetase subfamily.</text>
</comment>
<reference evidence="24" key="1">
    <citation type="submission" date="2021-02" db="EMBL/GenBank/DDBJ databases">
        <authorList>
            <person name="Nowell W R."/>
        </authorList>
    </citation>
    <scope>NUCLEOTIDE SEQUENCE</scope>
</reference>
<keyword evidence="9" id="KW-0812">Transmembrane</keyword>
<evidence type="ECO:0000259" key="22">
    <source>
        <dbReference type="PROSITE" id="PS50862"/>
    </source>
</evidence>
<evidence type="ECO:0000256" key="10">
    <source>
        <dbReference type="ARBA" id="ARBA00022723"/>
    </source>
</evidence>
<dbReference type="GO" id="GO:0010304">
    <property type="term" value="P:PSII associated light-harvesting complex II catabolic process"/>
    <property type="evidence" value="ECO:0007669"/>
    <property type="project" value="UniProtKB-ARBA"/>
</dbReference>
<evidence type="ECO:0000313" key="25">
    <source>
        <dbReference type="Proteomes" id="UP000682733"/>
    </source>
</evidence>
<dbReference type="InterPro" id="IPR003593">
    <property type="entry name" value="AAA+_ATPase"/>
</dbReference>
<dbReference type="Gene3D" id="3.40.50.300">
    <property type="entry name" value="P-loop containing nucleotide triphosphate hydrolases"/>
    <property type="match status" value="1"/>
</dbReference>
<evidence type="ECO:0000256" key="12">
    <source>
        <dbReference type="ARBA" id="ARBA00022801"/>
    </source>
</evidence>
<evidence type="ECO:0000256" key="16">
    <source>
        <dbReference type="ARBA" id="ARBA00023049"/>
    </source>
</evidence>
<evidence type="ECO:0000256" key="2">
    <source>
        <dbReference type="ARBA" id="ARBA00004370"/>
    </source>
</evidence>
<gene>
    <name evidence="23" type="ORF">OVA965_LOCUS428</name>
    <name evidence="24" type="ORF">TMI583_LOCUS428</name>
</gene>
<feature type="region of interest" description="Disordered" evidence="21">
    <location>
        <begin position="1"/>
        <end position="23"/>
    </location>
</feature>
<dbReference type="PROSITE" id="PS50862">
    <property type="entry name" value="AA_TRNA_LIGASE_II"/>
    <property type="match status" value="1"/>
</dbReference>
<dbReference type="PRINTS" id="PR00981">
    <property type="entry name" value="TRNASYNTHSER"/>
</dbReference>
<dbReference type="InterPro" id="IPR015866">
    <property type="entry name" value="Ser-tRNA-synth_1_N"/>
</dbReference>
<feature type="coiled-coil region" evidence="20">
    <location>
        <begin position="599"/>
        <end position="647"/>
    </location>
</feature>
<dbReference type="Proteomes" id="UP000677228">
    <property type="component" value="Unassembled WGS sequence"/>
</dbReference>
<dbReference type="PANTHER" id="PTHR23076:SF97">
    <property type="entry name" value="ATP-DEPENDENT ZINC METALLOPROTEASE YME1L1"/>
    <property type="match status" value="1"/>
</dbReference>
<dbReference type="GO" id="GO:0006434">
    <property type="term" value="P:seryl-tRNA aminoacylation"/>
    <property type="evidence" value="ECO:0007669"/>
    <property type="project" value="InterPro"/>
</dbReference>
<dbReference type="GO" id="GO:0005886">
    <property type="term" value="C:plasma membrane"/>
    <property type="evidence" value="ECO:0007669"/>
    <property type="project" value="TreeGrafter"/>
</dbReference>
<dbReference type="InterPro" id="IPR045864">
    <property type="entry name" value="aa-tRNA-synth_II/BPL/LPL"/>
</dbReference>
<feature type="compositionally biased region" description="Polar residues" evidence="21">
    <location>
        <begin position="519"/>
        <end position="529"/>
    </location>
</feature>
<name>A0A8S2GDJ3_9BILA</name>
<keyword evidence="18" id="KW-0030">Aminoacyl-tRNA synthetase</keyword>
<dbReference type="GO" id="GO:0006508">
    <property type="term" value="P:proteolysis"/>
    <property type="evidence" value="ECO:0007669"/>
    <property type="project" value="UniProtKB-KW"/>
</dbReference>
<comment type="caution">
    <text evidence="24">The sequence shown here is derived from an EMBL/GenBank/DDBJ whole genome shotgun (WGS) entry which is preliminary data.</text>
</comment>
<dbReference type="HAMAP" id="MF_01458">
    <property type="entry name" value="FtsH"/>
    <property type="match status" value="1"/>
</dbReference>
<dbReference type="SUPFAM" id="SSF140990">
    <property type="entry name" value="FtsH protease domain-like"/>
    <property type="match status" value="1"/>
</dbReference>
<dbReference type="Gene3D" id="1.20.58.760">
    <property type="entry name" value="Peptidase M41"/>
    <property type="match status" value="1"/>
</dbReference>
<evidence type="ECO:0000256" key="8">
    <source>
        <dbReference type="ARBA" id="ARBA00022670"/>
    </source>
</evidence>
<dbReference type="InterPro" id="IPR006195">
    <property type="entry name" value="aa-tRNA-synth_II"/>
</dbReference>
<dbReference type="Pfam" id="PF00004">
    <property type="entry name" value="AAA"/>
    <property type="match status" value="1"/>
</dbReference>
<evidence type="ECO:0000256" key="4">
    <source>
        <dbReference type="ARBA" id="ARBA00010550"/>
    </source>
</evidence>